<comment type="similarity">
    <text evidence="2 10">Belongs to the gluconokinase GntK/GntV family.</text>
</comment>
<reference evidence="11 12" key="1">
    <citation type="submission" date="2018-06" db="EMBL/GenBank/DDBJ databases">
        <authorList>
            <consortium name="Pathogen Informatics"/>
            <person name="Doyle S."/>
        </authorList>
    </citation>
    <scope>NUCLEOTIDE SEQUENCE [LARGE SCALE GENOMIC DNA]</scope>
    <source>
        <strain evidence="11 12">NCTC12151</strain>
    </source>
</reference>
<dbReference type="Gene3D" id="3.40.50.300">
    <property type="entry name" value="P-loop containing nucleotide triphosphate hydrolases"/>
    <property type="match status" value="1"/>
</dbReference>
<evidence type="ECO:0000256" key="1">
    <source>
        <dbReference type="ARBA" id="ARBA00004761"/>
    </source>
</evidence>
<evidence type="ECO:0000313" key="12">
    <source>
        <dbReference type="Proteomes" id="UP000249005"/>
    </source>
</evidence>
<evidence type="ECO:0000256" key="5">
    <source>
        <dbReference type="ARBA" id="ARBA00022741"/>
    </source>
</evidence>
<keyword evidence="7 10" id="KW-0067">ATP-binding</keyword>
<protein>
    <recommendedName>
        <fullName evidence="3 10">Gluconokinase</fullName>
        <ecNumber evidence="3 10">2.7.1.12</ecNumber>
    </recommendedName>
</protein>
<dbReference type="EC" id="2.7.1.12" evidence="3 10"/>
<proteinExistence type="inferred from homology"/>
<gene>
    <name evidence="11" type="primary">gntK_2</name>
    <name evidence="11" type="ORF">NCTC12151_03554</name>
</gene>
<dbReference type="GO" id="GO:0019521">
    <property type="term" value="P:D-gluconate metabolic process"/>
    <property type="evidence" value="ECO:0007669"/>
    <property type="project" value="UniProtKB-KW"/>
</dbReference>
<dbReference type="RefSeq" id="WP_111741807.1">
    <property type="nucleotide sequence ID" value="NZ_LR698987.1"/>
</dbReference>
<dbReference type="CDD" id="cd02021">
    <property type="entry name" value="GntK"/>
    <property type="match status" value="1"/>
</dbReference>
<evidence type="ECO:0000256" key="2">
    <source>
        <dbReference type="ARBA" id="ARBA00008420"/>
    </source>
</evidence>
<dbReference type="GO" id="GO:0046316">
    <property type="term" value="F:gluconokinase activity"/>
    <property type="evidence" value="ECO:0007669"/>
    <property type="project" value="UniProtKB-EC"/>
</dbReference>
<dbReference type="PANTHER" id="PTHR43442">
    <property type="entry name" value="GLUCONOKINASE-RELATED"/>
    <property type="match status" value="1"/>
</dbReference>
<keyword evidence="12" id="KW-1185">Reference proteome</keyword>
<evidence type="ECO:0000256" key="6">
    <source>
        <dbReference type="ARBA" id="ARBA00022777"/>
    </source>
</evidence>
<sequence length="173" mass="19704">MSNFVYVLMGVSGSGKTTVAKELLKRHDISYIDGDYLHPRSNILKMSSGEPLNDDDRAPWLKLINNAVFAMQKTNQVSVIICSALKKKYRDIIRESNQNLRFLFLNADFDSIYKRLESRVGHFQKPQMLISQFEALEIPGEDEKDVYFIDASQNVDGIIEAITDIALKQNADK</sequence>
<dbReference type="Pfam" id="PF13238">
    <property type="entry name" value="AAA_18"/>
    <property type="match status" value="1"/>
</dbReference>
<accession>A0A2X4V0T2</accession>
<name>A0A2X4V0T2_9GAMM</name>
<dbReference type="SUPFAM" id="SSF52540">
    <property type="entry name" value="P-loop containing nucleoside triphosphate hydrolases"/>
    <property type="match status" value="1"/>
</dbReference>
<dbReference type="OrthoDB" id="9795716at2"/>
<dbReference type="AlphaFoldDB" id="A0A2X4V0T2"/>
<keyword evidence="6 10" id="KW-0418">Kinase</keyword>
<dbReference type="InterPro" id="IPR027417">
    <property type="entry name" value="P-loop_NTPase"/>
</dbReference>
<dbReference type="InterPro" id="IPR006001">
    <property type="entry name" value="Therm_gnt_kin"/>
</dbReference>
<dbReference type="GO" id="GO:0005524">
    <property type="term" value="F:ATP binding"/>
    <property type="evidence" value="ECO:0007669"/>
    <property type="project" value="UniProtKB-KW"/>
</dbReference>
<dbReference type="FunFam" id="3.40.50.300:FF:000522">
    <property type="entry name" value="Gluconokinase"/>
    <property type="match status" value="1"/>
</dbReference>
<dbReference type="GO" id="GO:0005737">
    <property type="term" value="C:cytoplasm"/>
    <property type="evidence" value="ECO:0007669"/>
    <property type="project" value="TreeGrafter"/>
</dbReference>
<evidence type="ECO:0000256" key="7">
    <source>
        <dbReference type="ARBA" id="ARBA00022840"/>
    </source>
</evidence>
<keyword evidence="5 10" id="KW-0547">Nucleotide-binding</keyword>
<keyword evidence="8" id="KW-0311">Gluconate utilization</keyword>
<keyword evidence="4 10" id="KW-0808">Transferase</keyword>
<evidence type="ECO:0000256" key="8">
    <source>
        <dbReference type="ARBA" id="ARBA00023064"/>
    </source>
</evidence>
<comment type="pathway">
    <text evidence="1">Carbohydrate acid metabolism.</text>
</comment>
<evidence type="ECO:0000313" key="11">
    <source>
        <dbReference type="EMBL" id="SQI44229.1"/>
    </source>
</evidence>
<evidence type="ECO:0000256" key="4">
    <source>
        <dbReference type="ARBA" id="ARBA00022679"/>
    </source>
</evidence>
<dbReference type="PANTHER" id="PTHR43442:SF1">
    <property type="entry name" value="THERMORESISTANT GLUCONOKINASE"/>
    <property type="match status" value="1"/>
</dbReference>
<organism evidence="11 12">
    <name type="scientific">Leminorella richardii</name>
    <dbReference type="NCBI Taxonomy" id="158841"/>
    <lineage>
        <taxon>Bacteria</taxon>
        <taxon>Pseudomonadati</taxon>
        <taxon>Pseudomonadota</taxon>
        <taxon>Gammaproteobacteria</taxon>
        <taxon>Enterobacterales</taxon>
        <taxon>Budviciaceae</taxon>
        <taxon>Leminorella</taxon>
    </lineage>
</organism>
<comment type="catalytic activity">
    <reaction evidence="9 10">
        <text>D-gluconate + ATP = 6-phospho-D-gluconate + ADP + H(+)</text>
        <dbReference type="Rhea" id="RHEA:19433"/>
        <dbReference type="ChEBI" id="CHEBI:15378"/>
        <dbReference type="ChEBI" id="CHEBI:18391"/>
        <dbReference type="ChEBI" id="CHEBI:30616"/>
        <dbReference type="ChEBI" id="CHEBI:58759"/>
        <dbReference type="ChEBI" id="CHEBI:456216"/>
        <dbReference type="EC" id="2.7.1.12"/>
    </reaction>
</comment>
<dbReference type="NCBIfam" id="TIGR01313">
    <property type="entry name" value="therm_gnt_kin"/>
    <property type="match status" value="1"/>
</dbReference>
<dbReference type="EMBL" id="LS483470">
    <property type="protein sequence ID" value="SQI44229.1"/>
    <property type="molecule type" value="Genomic_DNA"/>
</dbReference>
<dbReference type="KEGG" id="lri:NCTC12151_03554"/>
<dbReference type="Proteomes" id="UP000249005">
    <property type="component" value="Chromosome 1"/>
</dbReference>
<evidence type="ECO:0000256" key="10">
    <source>
        <dbReference type="RuleBase" id="RU363066"/>
    </source>
</evidence>
<evidence type="ECO:0000256" key="9">
    <source>
        <dbReference type="ARBA" id="ARBA00048090"/>
    </source>
</evidence>
<evidence type="ECO:0000256" key="3">
    <source>
        <dbReference type="ARBA" id="ARBA00012054"/>
    </source>
</evidence>